<keyword evidence="1" id="KW-0472">Membrane</keyword>
<evidence type="ECO:0000313" key="3">
    <source>
        <dbReference type="EMBL" id="KFD51077.1"/>
    </source>
</evidence>
<gene>
    <name evidence="3" type="ORF">M513_08118</name>
    <name evidence="2" type="ORF">M513_13953</name>
    <name evidence="5" type="ORF">M514_14631</name>
    <name evidence="6" type="ORF">M514_14636</name>
    <name evidence="4" type="ORF">M514_28341</name>
</gene>
<dbReference type="Proteomes" id="UP000030764">
    <property type="component" value="Unassembled WGS sequence"/>
</dbReference>
<evidence type="ECO:0000313" key="6">
    <source>
        <dbReference type="EMBL" id="KFD73296.1"/>
    </source>
</evidence>
<feature type="non-terminal residue" evidence="4">
    <location>
        <position position="1"/>
    </location>
</feature>
<feature type="transmembrane region" description="Helical" evidence="1">
    <location>
        <begin position="90"/>
        <end position="111"/>
    </location>
</feature>
<evidence type="ECO:0000313" key="2">
    <source>
        <dbReference type="EMBL" id="KFD45169.1"/>
    </source>
</evidence>
<proteinExistence type="predicted"/>
<dbReference type="EMBL" id="KL367474">
    <property type="protein sequence ID" value="KFD73291.1"/>
    <property type="molecule type" value="Genomic_DNA"/>
</dbReference>
<dbReference type="AlphaFoldDB" id="A0A085MQI4"/>
<protein>
    <submittedName>
        <fullName evidence="4">Uncharacterized protein</fullName>
    </submittedName>
</protein>
<keyword evidence="7" id="KW-1185">Reference proteome</keyword>
<evidence type="ECO:0000313" key="5">
    <source>
        <dbReference type="EMBL" id="KFD73291.1"/>
    </source>
</evidence>
<dbReference type="Proteomes" id="UP000030758">
    <property type="component" value="Unassembled WGS sequence"/>
</dbReference>
<sequence length="118" mass="14292">FLACQRLSPQCTRSTNRLRRRRTISCLADVVVHLQDIELRQRAEAAFCAPRMSNWLLKLRWTDWICIQFVWKGTASKWSFLSNPSDWRRCLYFIVACFVQLYKILLFLQWICWRYGRP</sequence>
<evidence type="ECO:0000256" key="1">
    <source>
        <dbReference type="SAM" id="Phobius"/>
    </source>
</evidence>
<dbReference type="EMBL" id="KL363244">
    <property type="protein sequence ID" value="KFD51077.1"/>
    <property type="molecule type" value="Genomic_DNA"/>
</dbReference>
<keyword evidence="1" id="KW-1133">Transmembrane helix</keyword>
<evidence type="ECO:0000313" key="4">
    <source>
        <dbReference type="EMBL" id="KFD59480.1"/>
    </source>
</evidence>
<accession>A0A085MQI4</accession>
<evidence type="ECO:0000313" key="7">
    <source>
        <dbReference type="Proteomes" id="UP000030764"/>
    </source>
</evidence>
<feature type="non-terminal residue" evidence="4">
    <location>
        <position position="118"/>
    </location>
</feature>
<dbReference type="EMBL" id="KL363683">
    <property type="protein sequence ID" value="KFD45169.1"/>
    <property type="molecule type" value="Genomic_DNA"/>
</dbReference>
<reference evidence="4 7" key="1">
    <citation type="journal article" date="2014" name="Nat. Genet.">
        <title>Genome and transcriptome of the porcine whipworm Trichuris suis.</title>
        <authorList>
            <person name="Jex A.R."/>
            <person name="Nejsum P."/>
            <person name="Schwarz E.M."/>
            <person name="Hu L."/>
            <person name="Young N.D."/>
            <person name="Hall R.S."/>
            <person name="Korhonen P.K."/>
            <person name="Liao S."/>
            <person name="Thamsborg S."/>
            <person name="Xia J."/>
            <person name="Xu P."/>
            <person name="Wang S."/>
            <person name="Scheerlinck J.P."/>
            <person name="Hofmann A."/>
            <person name="Sternberg P.W."/>
            <person name="Wang J."/>
            <person name="Gasser R.B."/>
        </authorList>
    </citation>
    <scope>NUCLEOTIDE SEQUENCE [LARGE SCALE GENOMIC DNA]</scope>
    <source>
        <strain evidence="4">DCEP-RM93F</strain>
        <strain evidence="2">DCEP-RM93M</strain>
    </source>
</reference>
<dbReference type="EMBL" id="KL367474">
    <property type="protein sequence ID" value="KFD73296.1"/>
    <property type="molecule type" value="Genomic_DNA"/>
</dbReference>
<keyword evidence="1" id="KW-0812">Transmembrane</keyword>
<name>A0A085MQI4_9BILA</name>
<dbReference type="EMBL" id="KL367895">
    <property type="protein sequence ID" value="KFD59480.1"/>
    <property type="molecule type" value="Genomic_DNA"/>
</dbReference>
<organism evidence="4">
    <name type="scientific">Trichuris suis</name>
    <name type="common">pig whipworm</name>
    <dbReference type="NCBI Taxonomy" id="68888"/>
    <lineage>
        <taxon>Eukaryota</taxon>
        <taxon>Metazoa</taxon>
        <taxon>Ecdysozoa</taxon>
        <taxon>Nematoda</taxon>
        <taxon>Enoplea</taxon>
        <taxon>Dorylaimia</taxon>
        <taxon>Trichinellida</taxon>
        <taxon>Trichuridae</taxon>
        <taxon>Trichuris</taxon>
    </lineage>
</organism>